<dbReference type="UniPathway" id="UPA00148"/>
<sequence>MSLAAGGAVALAAALDRTLAEPPARVHPVAWLGRVVAALDTRLPDSRMSGIFLTLTLPVAFALALALPVAVIGAIAPIPWGFTAVLAGVALFVCSSHRMLIAEATAVVSLSVDDPAAARHRLRSLAGRDPTALCPEQIRSAAVESAAENLADGLLAPYLAFAVGVIVAGALAVSTHVALAAGVAGAGLMKGINTLDSMLGYHDRRTGWAPARADDVAMWIPARVAAGTIALVSGPRAAAAVIGRAGASAREPSSPNSGWPMATVASAGRMRLEKPGAYTLFPEHPLPTPGAAMAGVRLVSRAAWVGVAGVASVVVILT</sequence>
<comment type="similarity">
    <text evidence="4 11">Belongs to the CobD/CbiB family.</text>
</comment>
<feature type="transmembrane region" description="Helical" evidence="11">
    <location>
        <begin position="298"/>
        <end position="317"/>
    </location>
</feature>
<evidence type="ECO:0000256" key="2">
    <source>
        <dbReference type="ARBA" id="ARBA00004651"/>
    </source>
</evidence>
<dbReference type="EMBL" id="FZNQ01000023">
    <property type="protein sequence ID" value="SNR62338.1"/>
    <property type="molecule type" value="Genomic_DNA"/>
</dbReference>
<comment type="caution">
    <text evidence="11">Lacks conserved residue(s) required for the propagation of feature annotation.</text>
</comment>
<evidence type="ECO:0000313" key="12">
    <source>
        <dbReference type="EMBL" id="SNR62338.1"/>
    </source>
</evidence>
<evidence type="ECO:0000313" key="13">
    <source>
        <dbReference type="Proteomes" id="UP000198397"/>
    </source>
</evidence>
<reference evidence="12 13" key="1">
    <citation type="submission" date="2017-06" db="EMBL/GenBank/DDBJ databases">
        <authorList>
            <person name="Kim H.J."/>
            <person name="Triplett B.A."/>
        </authorList>
    </citation>
    <scope>NUCLEOTIDE SEQUENCE [LARGE SCALE GENOMIC DNA]</scope>
    <source>
        <strain evidence="12 13">DSM 8800</strain>
    </source>
</reference>
<dbReference type="Pfam" id="PF03186">
    <property type="entry name" value="CobD_Cbib"/>
    <property type="match status" value="1"/>
</dbReference>
<dbReference type="GO" id="GO:0048472">
    <property type="term" value="F:threonine-phosphate decarboxylase activity"/>
    <property type="evidence" value="ECO:0007669"/>
    <property type="project" value="InterPro"/>
</dbReference>
<evidence type="ECO:0000256" key="1">
    <source>
        <dbReference type="ARBA" id="ARBA00003384"/>
    </source>
</evidence>
<proteinExistence type="inferred from homology"/>
<name>A0A238XUW0_HALVU</name>
<dbReference type="RefSeq" id="WP_089385760.1">
    <property type="nucleotide sequence ID" value="NZ_FZNQ01000023.1"/>
</dbReference>
<evidence type="ECO:0000256" key="4">
    <source>
        <dbReference type="ARBA" id="ARBA00006263"/>
    </source>
</evidence>
<keyword evidence="7 11" id="KW-0169">Cobalamin biosynthesis</keyword>
<keyword evidence="13" id="KW-1185">Reference proteome</keyword>
<gene>
    <name evidence="11" type="primary">cobD</name>
    <name evidence="12" type="ORF">SAMN06264855_12323</name>
</gene>
<evidence type="ECO:0000256" key="9">
    <source>
        <dbReference type="ARBA" id="ARBA00022989"/>
    </source>
</evidence>
<keyword evidence="8 11" id="KW-0812">Transmembrane</keyword>
<evidence type="ECO:0000256" key="11">
    <source>
        <dbReference type="HAMAP-Rule" id="MF_00024"/>
    </source>
</evidence>
<evidence type="ECO:0000256" key="7">
    <source>
        <dbReference type="ARBA" id="ARBA00022573"/>
    </source>
</evidence>
<comment type="function">
    <text evidence="1 11">Converts cobyric acid to cobinamide by the addition of aminopropanol on the F carboxylic group.</text>
</comment>
<evidence type="ECO:0000256" key="5">
    <source>
        <dbReference type="ARBA" id="ARBA00016185"/>
    </source>
</evidence>
<evidence type="ECO:0000256" key="8">
    <source>
        <dbReference type="ARBA" id="ARBA00022692"/>
    </source>
</evidence>
<comment type="subcellular location">
    <subcellularLocation>
        <location evidence="2 11">Cell membrane</location>
        <topology evidence="2 11">Multi-pass membrane protein</topology>
    </subcellularLocation>
</comment>
<feature type="transmembrane region" description="Helical" evidence="11">
    <location>
        <begin position="82"/>
        <end position="101"/>
    </location>
</feature>
<dbReference type="GO" id="GO:0015420">
    <property type="term" value="F:ABC-type vitamin B12 transporter activity"/>
    <property type="evidence" value="ECO:0007669"/>
    <property type="project" value="UniProtKB-UniRule"/>
</dbReference>
<evidence type="ECO:0000256" key="3">
    <source>
        <dbReference type="ARBA" id="ARBA00004953"/>
    </source>
</evidence>
<feature type="transmembrane region" description="Helical" evidence="11">
    <location>
        <begin position="158"/>
        <end position="188"/>
    </location>
</feature>
<dbReference type="AlphaFoldDB" id="A0A238XUW0"/>
<dbReference type="GO" id="GO:0009236">
    <property type="term" value="P:cobalamin biosynthetic process"/>
    <property type="evidence" value="ECO:0007669"/>
    <property type="project" value="UniProtKB-UniRule"/>
</dbReference>
<comment type="pathway">
    <text evidence="3 11">Cofactor biosynthesis; adenosylcobalamin biosynthesis.</text>
</comment>
<accession>A0A238XUW0</accession>
<evidence type="ECO:0000256" key="10">
    <source>
        <dbReference type="ARBA" id="ARBA00023136"/>
    </source>
</evidence>
<dbReference type="PANTHER" id="PTHR34308">
    <property type="entry name" value="COBALAMIN BIOSYNTHESIS PROTEIN CBIB"/>
    <property type="match status" value="1"/>
</dbReference>
<keyword evidence="6 11" id="KW-1003">Cell membrane</keyword>
<dbReference type="PANTHER" id="PTHR34308:SF1">
    <property type="entry name" value="COBALAMIN BIOSYNTHESIS PROTEIN CBIB"/>
    <property type="match status" value="1"/>
</dbReference>
<keyword evidence="10 11" id="KW-0472">Membrane</keyword>
<keyword evidence="9 11" id="KW-1133">Transmembrane helix</keyword>
<dbReference type="InterPro" id="IPR004485">
    <property type="entry name" value="Cobalamin_biosynth_CobD/CbiB"/>
</dbReference>
<dbReference type="Proteomes" id="UP000198397">
    <property type="component" value="Unassembled WGS sequence"/>
</dbReference>
<protein>
    <recommendedName>
        <fullName evidence="5 11">Probable cobalamin biosynthesis protein CobD</fullName>
    </recommendedName>
</protein>
<dbReference type="GO" id="GO:0005886">
    <property type="term" value="C:plasma membrane"/>
    <property type="evidence" value="ECO:0007669"/>
    <property type="project" value="UniProtKB-SubCell"/>
</dbReference>
<dbReference type="HAMAP" id="MF_00024">
    <property type="entry name" value="CobD_CbiB"/>
    <property type="match status" value="1"/>
</dbReference>
<feature type="transmembrane region" description="Helical" evidence="11">
    <location>
        <begin position="51"/>
        <end position="75"/>
    </location>
</feature>
<organism evidence="12 13">
    <name type="scientific">Halorubrum vacuolatum</name>
    <name type="common">Natronobacterium vacuolatum</name>
    <dbReference type="NCBI Taxonomy" id="63740"/>
    <lineage>
        <taxon>Archaea</taxon>
        <taxon>Methanobacteriati</taxon>
        <taxon>Methanobacteriota</taxon>
        <taxon>Stenosarchaea group</taxon>
        <taxon>Halobacteria</taxon>
        <taxon>Halobacteriales</taxon>
        <taxon>Haloferacaceae</taxon>
        <taxon>Halorubrum</taxon>
    </lineage>
</organism>
<evidence type="ECO:0000256" key="6">
    <source>
        <dbReference type="ARBA" id="ARBA00022475"/>
    </source>
</evidence>